<name>A0A9W3DL41_RAPSA</name>
<keyword evidence="2" id="KW-1185">Reference proteome</keyword>
<dbReference type="GeneID" id="108851226"/>
<dbReference type="InterPro" id="IPR051044">
    <property type="entry name" value="MAG_DAG_Lipase"/>
</dbReference>
<dbReference type="Pfam" id="PF12146">
    <property type="entry name" value="Hydrolase_4"/>
    <property type="match status" value="1"/>
</dbReference>
<sequence length="324" mass="37070">MQLLTCKWFPVNQEPRALIFFCHGYAIDCSTTFKDVASKFAKEGFGVYGIEYEGHGRSGGLNVYIDDFDLLINDVYSHFSNISEMGENSKKKKFLMGESMGGAVVLLLHRKKPDSWDGAILIAPMCKVNRFTHIITSLIISYKSSIINISNYNCDERQIAEEMKPPKTVISMMNLVINLIPSWKSILPGPDIINLAIKQPHKRQEIRENPNCYIGRPRMKTMSELFRVSLDLENRLNEVTMPFIVLHGEDDKVTDKEASKLLYEVASSNDKTLKLYPEMWHSLLFGEPLEKSEIVFNDIVQWMETRINTLQVNANNNHEAKSQI</sequence>
<dbReference type="InterPro" id="IPR022742">
    <property type="entry name" value="Hydrolase_4"/>
</dbReference>
<evidence type="ECO:0000313" key="2">
    <source>
        <dbReference type="Proteomes" id="UP000504610"/>
    </source>
</evidence>
<reference evidence="3" key="2">
    <citation type="submission" date="2025-08" db="UniProtKB">
        <authorList>
            <consortium name="RefSeq"/>
        </authorList>
    </citation>
    <scope>IDENTIFICATION</scope>
    <source>
        <tissue evidence="3">Leaf</tissue>
    </source>
</reference>
<dbReference type="RefSeq" id="XP_056864524.1">
    <property type="nucleotide sequence ID" value="XM_057008544.1"/>
</dbReference>
<gene>
    <name evidence="3" type="primary">LOC108851226</name>
</gene>
<dbReference type="Gene3D" id="3.40.50.1820">
    <property type="entry name" value="alpha/beta hydrolase"/>
    <property type="match status" value="1"/>
</dbReference>
<dbReference type="AlphaFoldDB" id="A0A9W3DL41"/>
<dbReference type="OrthoDB" id="2498029at2759"/>
<accession>A0A9W3DL41</accession>
<protein>
    <submittedName>
        <fullName evidence="3">Caffeoylshikimate esterase</fullName>
    </submittedName>
</protein>
<organism evidence="2 3">
    <name type="scientific">Raphanus sativus</name>
    <name type="common">Radish</name>
    <name type="synonym">Raphanus raphanistrum var. sativus</name>
    <dbReference type="NCBI Taxonomy" id="3726"/>
    <lineage>
        <taxon>Eukaryota</taxon>
        <taxon>Viridiplantae</taxon>
        <taxon>Streptophyta</taxon>
        <taxon>Embryophyta</taxon>
        <taxon>Tracheophyta</taxon>
        <taxon>Spermatophyta</taxon>
        <taxon>Magnoliopsida</taxon>
        <taxon>eudicotyledons</taxon>
        <taxon>Gunneridae</taxon>
        <taxon>Pentapetalae</taxon>
        <taxon>rosids</taxon>
        <taxon>malvids</taxon>
        <taxon>Brassicales</taxon>
        <taxon>Brassicaceae</taxon>
        <taxon>Brassiceae</taxon>
        <taxon>Raphanus</taxon>
    </lineage>
</organism>
<dbReference type="KEGG" id="rsz:108851226"/>
<dbReference type="PANTHER" id="PTHR11614">
    <property type="entry name" value="PHOSPHOLIPASE-RELATED"/>
    <property type="match status" value="1"/>
</dbReference>
<reference evidence="2" key="1">
    <citation type="journal article" date="2019" name="Database">
        <title>The radish genome database (RadishGD): an integrated information resource for radish genomics.</title>
        <authorList>
            <person name="Yu H.J."/>
            <person name="Baek S."/>
            <person name="Lee Y.J."/>
            <person name="Cho A."/>
            <person name="Mun J.H."/>
        </authorList>
    </citation>
    <scope>NUCLEOTIDE SEQUENCE [LARGE SCALE GENOMIC DNA]</scope>
    <source>
        <strain evidence="2">cv. WK10039</strain>
    </source>
</reference>
<dbReference type="SUPFAM" id="SSF53474">
    <property type="entry name" value="alpha/beta-Hydrolases"/>
    <property type="match status" value="1"/>
</dbReference>
<evidence type="ECO:0000313" key="3">
    <source>
        <dbReference type="RefSeq" id="XP_056864524.1"/>
    </source>
</evidence>
<proteinExistence type="predicted"/>
<dbReference type="InterPro" id="IPR029058">
    <property type="entry name" value="AB_hydrolase_fold"/>
</dbReference>
<evidence type="ECO:0000259" key="1">
    <source>
        <dbReference type="Pfam" id="PF12146"/>
    </source>
</evidence>
<dbReference type="Proteomes" id="UP000504610">
    <property type="component" value="Chromosome 4"/>
</dbReference>
<feature type="domain" description="Serine aminopeptidase S33" evidence="1">
    <location>
        <begin position="13"/>
        <end position="285"/>
    </location>
</feature>